<gene>
    <name evidence="2" type="ORF">NAEGRDRAFT_52401</name>
</gene>
<dbReference type="Proteomes" id="UP000006671">
    <property type="component" value="Unassembled WGS sequence"/>
</dbReference>
<dbReference type="AlphaFoldDB" id="D2VUP2"/>
<proteinExistence type="predicted"/>
<keyword evidence="3" id="KW-1185">Reference proteome</keyword>
<dbReference type="SUPFAM" id="SSF50998">
    <property type="entry name" value="Quinoprotein alcohol dehydrogenase-like"/>
    <property type="match status" value="1"/>
</dbReference>
<sequence>MITGTRGNKKNMRNIALLLCCLMVASCVQCVVSNAWTQKGLDEFHSNLAAYSTKHNPWLTGNFSHILEDVVIDSFNGFMIGHYYDSPRAVDELLVLNMNSGNYAKFQMTGPGIGLLVSSKVVDSLGNVYFLSKSRTISINKFNFKSFTLQQQEIALPPLSKFDSLILTPQFNRLLVSVDKQFIYSIDTNSLNIVWKTPITISSNLVFRQDNGVVYFLARNTFMELDVSSGKIFNYYDWSNDSVEYGKMAYAGNGWFSIIYNNNLLSFYSIKNNYIVQPSRLAGEFESCHGLGYSTSEIQLTFLSYCYEQAENSPLSIYKLNATQKFPSITKAMQLASPNFQTNLAALNDKRTLIAIGLKDGIQIVNVENGQVVKQVPRESGTSVEIYASVNGMLYLVGINGQRRVTNIQSIPI</sequence>
<dbReference type="PROSITE" id="PS51257">
    <property type="entry name" value="PROKAR_LIPOPROTEIN"/>
    <property type="match status" value="1"/>
</dbReference>
<feature type="signal peptide" evidence="1">
    <location>
        <begin position="1"/>
        <end position="30"/>
    </location>
</feature>
<evidence type="ECO:0000313" key="2">
    <source>
        <dbReference type="EMBL" id="EFC39542.1"/>
    </source>
</evidence>
<dbReference type="VEuPathDB" id="AmoebaDB:NAEGRDRAFT_52401"/>
<evidence type="ECO:0000256" key="1">
    <source>
        <dbReference type="SAM" id="SignalP"/>
    </source>
</evidence>
<evidence type="ECO:0000313" key="3">
    <source>
        <dbReference type="Proteomes" id="UP000006671"/>
    </source>
</evidence>
<dbReference type="RefSeq" id="XP_002672286.1">
    <property type="nucleotide sequence ID" value="XM_002672240.1"/>
</dbReference>
<accession>D2VUP2</accession>
<keyword evidence="1" id="KW-0732">Signal</keyword>
<reference evidence="2 3" key="1">
    <citation type="journal article" date="2010" name="Cell">
        <title>The genome of Naegleria gruberi illuminates early eukaryotic versatility.</title>
        <authorList>
            <person name="Fritz-Laylin L.K."/>
            <person name="Prochnik S.E."/>
            <person name="Ginger M.L."/>
            <person name="Dacks J.B."/>
            <person name="Carpenter M.L."/>
            <person name="Field M.C."/>
            <person name="Kuo A."/>
            <person name="Paredez A."/>
            <person name="Chapman J."/>
            <person name="Pham J."/>
            <person name="Shu S."/>
            <person name="Neupane R."/>
            <person name="Cipriano M."/>
            <person name="Mancuso J."/>
            <person name="Tu H."/>
            <person name="Salamov A."/>
            <person name="Lindquist E."/>
            <person name="Shapiro H."/>
            <person name="Lucas S."/>
            <person name="Grigoriev I.V."/>
            <person name="Cande W.Z."/>
            <person name="Fulton C."/>
            <person name="Rokhsar D.S."/>
            <person name="Dawson S.C."/>
        </authorList>
    </citation>
    <scope>NUCLEOTIDE SEQUENCE [LARGE SCALE GENOMIC DNA]</scope>
    <source>
        <strain evidence="2 3">NEG-M</strain>
    </source>
</reference>
<protein>
    <submittedName>
        <fullName evidence="2">Predicted protein</fullName>
    </submittedName>
</protein>
<dbReference type="EMBL" id="GG738899">
    <property type="protein sequence ID" value="EFC39542.1"/>
    <property type="molecule type" value="Genomic_DNA"/>
</dbReference>
<dbReference type="InterPro" id="IPR011047">
    <property type="entry name" value="Quinoprotein_ADH-like_sf"/>
</dbReference>
<dbReference type="InParanoid" id="D2VUP2"/>
<name>D2VUP2_NAEGR</name>
<dbReference type="KEGG" id="ngr:NAEGRDRAFT_52401"/>
<feature type="chain" id="PRO_5003038830" evidence="1">
    <location>
        <begin position="31"/>
        <end position="413"/>
    </location>
</feature>
<organism evidence="3">
    <name type="scientific">Naegleria gruberi</name>
    <name type="common">Amoeba</name>
    <dbReference type="NCBI Taxonomy" id="5762"/>
    <lineage>
        <taxon>Eukaryota</taxon>
        <taxon>Discoba</taxon>
        <taxon>Heterolobosea</taxon>
        <taxon>Tetramitia</taxon>
        <taxon>Eutetramitia</taxon>
        <taxon>Vahlkampfiidae</taxon>
        <taxon>Naegleria</taxon>
    </lineage>
</organism>
<dbReference type="GeneID" id="8854138"/>